<dbReference type="RefSeq" id="WP_005869279.1">
    <property type="nucleotide sequence ID" value="NZ_ACYG01000005.1"/>
</dbReference>
<dbReference type="eggNOG" id="COG1450">
    <property type="taxonomic scope" value="Bacteria"/>
</dbReference>
<evidence type="ECO:0000313" key="8">
    <source>
        <dbReference type="Proteomes" id="UP000005709"/>
    </source>
</evidence>
<keyword evidence="8" id="KW-1185">Reference proteome</keyword>
<keyword evidence="3" id="KW-0472">Membrane</keyword>
<dbReference type="AlphaFoldDB" id="C8PEA6"/>
<feature type="domain" description="Type II/III secretion system secretin-like" evidence="6">
    <location>
        <begin position="229"/>
        <end position="385"/>
    </location>
</feature>
<feature type="chain" id="PRO_5002991229" evidence="5">
    <location>
        <begin position="18"/>
        <end position="389"/>
    </location>
</feature>
<dbReference type="GO" id="GO:0016020">
    <property type="term" value="C:membrane"/>
    <property type="evidence" value="ECO:0007669"/>
    <property type="project" value="UniProtKB-SubCell"/>
</dbReference>
<dbReference type="Proteomes" id="UP000005709">
    <property type="component" value="Unassembled WGS sequence"/>
</dbReference>
<evidence type="ECO:0000256" key="1">
    <source>
        <dbReference type="ARBA" id="ARBA00004370"/>
    </source>
</evidence>
<protein>
    <submittedName>
        <fullName evidence="7">Bacterial type II and III secretion system protein</fullName>
    </submittedName>
</protein>
<accession>C8PEA6</accession>
<comment type="similarity">
    <text evidence="4">Belongs to the bacterial secretin family.</text>
</comment>
<dbReference type="OrthoDB" id="5349480at2"/>
<evidence type="ECO:0000259" key="6">
    <source>
        <dbReference type="Pfam" id="PF00263"/>
    </source>
</evidence>
<dbReference type="InterPro" id="IPR004846">
    <property type="entry name" value="T2SS/T3SS_dom"/>
</dbReference>
<evidence type="ECO:0000256" key="2">
    <source>
        <dbReference type="ARBA" id="ARBA00022729"/>
    </source>
</evidence>
<dbReference type="InterPro" id="IPR050810">
    <property type="entry name" value="Bact_Secretion_Sys_Channel"/>
</dbReference>
<comment type="subcellular location">
    <subcellularLocation>
        <location evidence="1">Membrane</location>
    </subcellularLocation>
</comment>
<organism evidence="7 8">
    <name type="scientific">Campylobacter gracilis RM3268</name>
    <dbReference type="NCBI Taxonomy" id="553220"/>
    <lineage>
        <taxon>Bacteria</taxon>
        <taxon>Pseudomonadati</taxon>
        <taxon>Campylobacterota</taxon>
        <taxon>Epsilonproteobacteria</taxon>
        <taxon>Campylobacterales</taxon>
        <taxon>Campylobacteraceae</taxon>
        <taxon>Campylobacter</taxon>
    </lineage>
</organism>
<evidence type="ECO:0000256" key="5">
    <source>
        <dbReference type="SAM" id="SignalP"/>
    </source>
</evidence>
<dbReference type="EMBL" id="ACYG01000005">
    <property type="protein sequence ID" value="EEV18979.1"/>
    <property type="molecule type" value="Genomic_DNA"/>
</dbReference>
<dbReference type="GO" id="GO:0015627">
    <property type="term" value="C:type II protein secretion system complex"/>
    <property type="evidence" value="ECO:0007669"/>
    <property type="project" value="TreeGrafter"/>
</dbReference>
<keyword evidence="2 5" id="KW-0732">Signal</keyword>
<proteinExistence type="inferred from homology"/>
<sequence>MKKVLFLVLFILSSAFSEEIKLNLLDFANVASHNSKIDILISDEIDPNSFYFYTSKNSDVTIKHFRKAIESKGLKLILTDGFYYVFKKNKDYGDANGSISAERRLRYLTLANNSYDDADKIVSKMTDQNSSYIRSTNSVVFKASDDEYSDIIDFVQRSDKKLEQVNFKLTILETNTNDYKDIGSHLNSLGDVVTRSDLNYFINLITMPYSAETNVVTTKKRGFYGVLSLLQQNGVTTIKQSPFLVAKSGAEVYFSSVENVPYLTNTSTYTQNGTATQNSYEYKDVGLKIKIRPVVLQNSNVDFSLDLVVEDLLDTQNTLTPRTSKKELKSNYSLKRGELLVLSGINKDVAYSKRNGVPLLKDIPILKYLFSIEQNYKSTSIITLTIEVN</sequence>
<dbReference type="PANTHER" id="PTHR30332">
    <property type="entry name" value="PROBABLE GENERAL SECRETION PATHWAY PROTEIN D"/>
    <property type="match status" value="1"/>
</dbReference>
<comment type="caution">
    <text evidence="7">The sequence shown here is derived from an EMBL/GenBank/DDBJ whole genome shotgun (WGS) entry which is preliminary data.</text>
</comment>
<dbReference type="PANTHER" id="PTHR30332:SF24">
    <property type="entry name" value="SECRETIN GSPD-RELATED"/>
    <property type="match status" value="1"/>
</dbReference>
<dbReference type="InterPro" id="IPR001775">
    <property type="entry name" value="GspD/PilQ"/>
</dbReference>
<reference evidence="7 8" key="1">
    <citation type="submission" date="2009-07" db="EMBL/GenBank/DDBJ databases">
        <authorList>
            <person name="Madupu R."/>
            <person name="Sebastian Y."/>
            <person name="Durkin A.S."/>
            <person name="Torralba M."/>
            <person name="Methe B."/>
            <person name="Sutton G.G."/>
            <person name="Strausberg R.L."/>
            <person name="Nelson K.E."/>
        </authorList>
    </citation>
    <scope>NUCLEOTIDE SEQUENCE [LARGE SCALE GENOMIC DNA]</scope>
    <source>
        <strain evidence="7 8">RM3268</strain>
    </source>
</reference>
<name>C8PEA6_9BACT</name>
<dbReference type="STRING" id="824.CGRAC_1388"/>
<evidence type="ECO:0000256" key="3">
    <source>
        <dbReference type="ARBA" id="ARBA00023136"/>
    </source>
</evidence>
<evidence type="ECO:0000313" key="7">
    <source>
        <dbReference type="EMBL" id="EEV18979.1"/>
    </source>
</evidence>
<evidence type="ECO:0000256" key="4">
    <source>
        <dbReference type="RuleBase" id="RU004003"/>
    </source>
</evidence>
<gene>
    <name evidence="7" type="ORF">CAMGR0001_2457</name>
</gene>
<dbReference type="GO" id="GO:0009306">
    <property type="term" value="P:protein secretion"/>
    <property type="evidence" value="ECO:0007669"/>
    <property type="project" value="InterPro"/>
</dbReference>
<feature type="signal peptide" evidence="5">
    <location>
        <begin position="1"/>
        <end position="17"/>
    </location>
</feature>
<dbReference type="PRINTS" id="PR00811">
    <property type="entry name" value="BCTERIALGSPD"/>
</dbReference>
<dbReference type="Pfam" id="PF00263">
    <property type="entry name" value="Secretin"/>
    <property type="match status" value="1"/>
</dbReference>